<organism evidence="9 10">
    <name type="scientific">Streptomyces yanii</name>
    <dbReference type="NCBI Taxonomy" id="78510"/>
    <lineage>
        <taxon>Bacteria</taxon>
        <taxon>Bacillati</taxon>
        <taxon>Actinomycetota</taxon>
        <taxon>Actinomycetes</taxon>
        <taxon>Kitasatosporales</taxon>
        <taxon>Streptomycetaceae</taxon>
        <taxon>Streptomyces</taxon>
    </lineage>
</organism>
<comment type="similarity">
    <text evidence="1 6">Belongs to the peptidase S8 family.</text>
</comment>
<dbReference type="PANTHER" id="PTHR43806:SF65">
    <property type="entry name" value="SERINE PROTEASE APRX"/>
    <property type="match status" value="1"/>
</dbReference>
<dbReference type="Pfam" id="PF02225">
    <property type="entry name" value="PA"/>
    <property type="match status" value="1"/>
</dbReference>
<dbReference type="InterPro" id="IPR015500">
    <property type="entry name" value="Peptidase_S8_subtilisin-rel"/>
</dbReference>
<reference evidence="9 10" key="1">
    <citation type="submission" date="2024-09" db="EMBL/GenBank/DDBJ databases">
        <authorList>
            <person name="Sun Q."/>
            <person name="Mori K."/>
        </authorList>
    </citation>
    <scope>NUCLEOTIDE SEQUENCE [LARGE SCALE GENOMIC DNA]</scope>
    <source>
        <strain evidence="9 10">JCM 3331</strain>
    </source>
</reference>
<dbReference type="PRINTS" id="PR00723">
    <property type="entry name" value="SUBTILISIN"/>
</dbReference>
<keyword evidence="10" id="KW-1185">Reference proteome</keyword>
<feature type="domain" description="PA" evidence="8">
    <location>
        <begin position="837"/>
        <end position="917"/>
    </location>
</feature>
<evidence type="ECO:0000259" key="7">
    <source>
        <dbReference type="Pfam" id="PF00082"/>
    </source>
</evidence>
<dbReference type="InterPro" id="IPR023828">
    <property type="entry name" value="Peptidase_S8_Ser-AS"/>
</dbReference>
<dbReference type="Gene3D" id="3.40.50.200">
    <property type="entry name" value="Peptidase S8/S53 domain"/>
    <property type="match status" value="1"/>
</dbReference>
<dbReference type="PROSITE" id="PS00138">
    <property type="entry name" value="SUBTILASE_SER"/>
    <property type="match status" value="1"/>
</dbReference>
<accession>A0ABV5RGN9</accession>
<feature type="active site" description="Charge relay system" evidence="6">
    <location>
        <position position="251"/>
    </location>
</feature>
<evidence type="ECO:0000259" key="8">
    <source>
        <dbReference type="Pfam" id="PF02225"/>
    </source>
</evidence>
<dbReference type="PROSITE" id="PS51892">
    <property type="entry name" value="SUBTILASE"/>
    <property type="match status" value="1"/>
</dbReference>
<evidence type="ECO:0000256" key="5">
    <source>
        <dbReference type="ARBA" id="ARBA00022825"/>
    </source>
</evidence>
<feature type="active site" description="Charge relay system" evidence="6">
    <location>
        <position position="460"/>
    </location>
</feature>
<dbReference type="InterPro" id="IPR036852">
    <property type="entry name" value="Peptidase_S8/S53_dom_sf"/>
</dbReference>
<dbReference type="EMBL" id="JBHMCG010000133">
    <property type="protein sequence ID" value="MFB9576397.1"/>
    <property type="molecule type" value="Genomic_DNA"/>
</dbReference>
<dbReference type="Pfam" id="PF00082">
    <property type="entry name" value="Peptidase_S8"/>
    <property type="match status" value="1"/>
</dbReference>
<dbReference type="PANTHER" id="PTHR43806">
    <property type="entry name" value="PEPTIDASE S8"/>
    <property type="match status" value="1"/>
</dbReference>
<keyword evidence="3 6" id="KW-0645">Protease</keyword>
<evidence type="ECO:0000256" key="6">
    <source>
        <dbReference type="PROSITE-ProRule" id="PRU01240"/>
    </source>
</evidence>
<dbReference type="SUPFAM" id="SSF52743">
    <property type="entry name" value="Subtilisin-like"/>
    <property type="match status" value="1"/>
</dbReference>
<dbReference type="SUPFAM" id="SSF52025">
    <property type="entry name" value="PA domain"/>
    <property type="match status" value="1"/>
</dbReference>
<proteinExistence type="inferred from homology"/>
<dbReference type="InterPro" id="IPR046450">
    <property type="entry name" value="PA_dom_sf"/>
</dbReference>
<feature type="active site" description="Charge relay system" evidence="6">
    <location>
        <position position="283"/>
    </location>
</feature>
<dbReference type="InterPro" id="IPR003137">
    <property type="entry name" value="PA_domain"/>
</dbReference>
<feature type="domain" description="Peptidase S8/S53" evidence="7">
    <location>
        <begin position="242"/>
        <end position="507"/>
    </location>
</feature>
<protein>
    <submittedName>
        <fullName evidence="9">S8 family serine peptidase</fullName>
    </submittedName>
</protein>
<dbReference type="Proteomes" id="UP001589710">
    <property type="component" value="Unassembled WGS sequence"/>
</dbReference>
<evidence type="ECO:0000313" key="10">
    <source>
        <dbReference type="Proteomes" id="UP001589710"/>
    </source>
</evidence>
<dbReference type="RefSeq" id="WP_386144589.1">
    <property type="nucleotide sequence ID" value="NZ_JBHMCG010000133.1"/>
</dbReference>
<evidence type="ECO:0000256" key="1">
    <source>
        <dbReference type="ARBA" id="ARBA00011073"/>
    </source>
</evidence>
<dbReference type="InterPro" id="IPR000209">
    <property type="entry name" value="Peptidase_S8/S53_dom"/>
</dbReference>
<dbReference type="Gene3D" id="3.50.30.30">
    <property type="match status" value="1"/>
</dbReference>
<keyword evidence="4 6" id="KW-0378">Hydrolase</keyword>
<keyword evidence="2" id="KW-0134">Cell wall</keyword>
<comment type="caution">
    <text evidence="9">The sequence shown here is derived from an EMBL/GenBank/DDBJ whole genome shotgun (WGS) entry which is preliminary data.</text>
</comment>
<dbReference type="InterPro" id="IPR013783">
    <property type="entry name" value="Ig-like_fold"/>
</dbReference>
<dbReference type="InterPro" id="IPR050131">
    <property type="entry name" value="Peptidase_S8_subtilisin-like"/>
</dbReference>
<keyword evidence="2" id="KW-0964">Secreted</keyword>
<evidence type="ECO:0000256" key="2">
    <source>
        <dbReference type="ARBA" id="ARBA00022512"/>
    </source>
</evidence>
<evidence type="ECO:0000256" key="4">
    <source>
        <dbReference type="ARBA" id="ARBA00022801"/>
    </source>
</evidence>
<evidence type="ECO:0000313" key="9">
    <source>
        <dbReference type="EMBL" id="MFB9576397.1"/>
    </source>
</evidence>
<name>A0ABV5RGN9_9ACTN</name>
<dbReference type="Gene3D" id="2.60.40.10">
    <property type="entry name" value="Immunoglobulins"/>
    <property type="match status" value="1"/>
</dbReference>
<gene>
    <name evidence="9" type="ORF">ACFFTL_29990</name>
</gene>
<evidence type="ECO:0000256" key="3">
    <source>
        <dbReference type="ARBA" id="ARBA00022670"/>
    </source>
</evidence>
<sequence>MRIPTGRLRRAAAGGAALAAALSLTGIPGDATARSSGAVTLQSAPDRTPTESTLTLITGDTVAVTKGADGKQAVNVLSEAGDSTQFRVATGQNGDLYVYPDDALAAIDAGIVDRQLFNVTRMLADGHGSAKGATMSAIVDFRDAAPAALRKRSEDLPSSRTARVMPKLGMTSVDIDKAGARAFWQAVKPVAKAKQGRNGGTAVEPGRAGVAKVWYDGKAKVTLDKSVAQIGAPEAWQKGYDGKGVKVAVLDTGADLTNADLAPRITASRSFVSGETAQDGHGHGTHVADTVAGTGANSDGRYKGVAPGADLLIGKVLNNAGTGATSEILAGMDWAVGQGADIVNMSLGAAVSAPGGDVLSEAVDALSDSSETLFVIAAGNSGPGASTLGSPGIADSALTVGAVDKSDVLASFSSRGPRLGDNAVKPDITAPGVGIVAARAKGTAMGTPVDEHYTSANGTSMATPHVAGAAAVLAQRHPDWTGRRIKDALTAHARTSAAHSPFQQGYGRVDIPAALDPALELSGRADFGLLDWQKGTYPKQTRTLTFRNSGTADTTVNLTTAVKTKGGAALADGALTLSGPGMSDGRLTLPAGGSAEVTVTLNPNLVTPDTQATGYITATAAGGETVRTPVAFTMAPEHHDVTVDFKDRFGGTPAYVVFTAHGMDNSTWEHRALLRQGSTTLSLPVGRFSIEGLLNTGVPGDPKRYYATDAFDLPNITVTDRDQTLTVDGTEATDLTVKVDGEKRPLERGVWMLGLTRDDGAGGHTNGIYDSALLNGAEARIGAVPSERADTGTLRLFSFLAQREPIARLSVTGPEETVIPVAMPNLAPRFEGTKKLRLVDAGTGSAEDFASLDATGKAALISVADPRVIDDQVRQAAEAGAAAVIVAPTTQGPLSNGTVSAGLAVPVVVTGHDSGRSLLGLLGRGEVTVALSGVLESGYTYSTPFVDDGRLPASMAKTVDADDFVTLDNTLHAGGSRTLGREDLQAWAPNQPTSVRVAQYVTMGAAKDDYQLAGPQTYSRSVFASTQSNMRMAEPMRSYPEPRKTYREHWNGAPTRQSAYESGYCNFCRSDVWTRVSVTVGDSDPTHRMPSGAPKAEWRFYRDGEQVAETAVMVPQKADYRFVQDLTRAQDHPGVALGGKVHTEWSFTSAAPTKMAVEDCEKYTPKPTVCENMPAIRPDYDLKLDALNRAPSGRAFVFTVAGERYKGWTGSTAMAGAKVSVSYDDGATWQSATTERKNDHTFQVVAKHPELAATNGFVSLKTEVWDAAGSRTVQTVHRAYALK</sequence>
<keyword evidence="5 6" id="KW-0720">Serine protease</keyword>